<dbReference type="Proteomes" id="UP000633814">
    <property type="component" value="Unassembled WGS sequence"/>
</dbReference>
<evidence type="ECO:0000313" key="3">
    <source>
        <dbReference type="Proteomes" id="UP000633814"/>
    </source>
</evidence>
<feature type="chain" id="PRO_5046072855" evidence="1">
    <location>
        <begin position="23"/>
        <end position="579"/>
    </location>
</feature>
<sequence length="579" mass="65833">MTIKRVAGVLTALALLSGCASKAPAPAALSFEEVANTIWLAERALQTAAPGQLMDMSAEAMSLRQNQRLALQQRLLAIDSSQLNEQEQIDYAILAYRLADEIDQYRFNAHLMPLTSESGFHTALAFSLQRTAIKDINDIEQYLQKLAAVPQYMSQQISWMRQGLSQGITQPKAVLAGYEQSISSYIVTNIEQSVFFQPLLQKPAAVTDMQWQQYQQQAKNVIRSEVNTAFQAFYQFMIDEYLPGARDDIAASNLPDGKAFYQNRLEHYTTLKLTPEQVHATGVAEVKRIRAEMQQVINSLGFDGSFADFVQFLRTDPQFYPQSADELLRYAAYLSKRADAQLPRFFKLLPRTPYGVVEVPAEIAPKYTTGRYSGATRDDQAGFYWVNTYALNRRPLYEMEALTLHEAVPGHHLQISLAREQTTLADYRRTFYTSAFGEGWGLYAEYLGIEMGFYQDPYSNFGRLTYEMWRAARLVVDTGMHSLGWSRQQAIDFLAQNTALSLHNVQTEIDRYISWPGQALSYKLGELTIKRLRQEAEQKLAERFDIREFHQVVLGNGSVPLAVLEQQVRRYITQKLATE</sequence>
<evidence type="ECO:0000313" key="2">
    <source>
        <dbReference type="EMBL" id="MCB5227285.1"/>
    </source>
</evidence>
<dbReference type="PROSITE" id="PS51257">
    <property type="entry name" value="PROKAR_LIPOPROTEIN"/>
    <property type="match status" value="1"/>
</dbReference>
<reference evidence="2 3" key="1">
    <citation type="submission" date="2021-10" db="EMBL/GenBank/DDBJ databases">
        <title>Alishewanella koreense sp. nov. isolated from seawater of southwestern coast in South Korea and the proposal for the reclassification of Rheinheimera perlucida and Rheinheimera tuosuensis as Arsukibacterium perlucida and Arsukibacterium tuosuensis.</title>
        <authorList>
            <person name="Kim K.H."/>
            <person name="Ruan W."/>
            <person name="Kim K.R."/>
            <person name="Baek J.H."/>
            <person name="Jeon C.O."/>
        </authorList>
    </citation>
    <scope>NUCLEOTIDE SEQUENCE [LARGE SCALE GENOMIC DNA]</scope>
    <source>
        <strain evidence="2 3">16-MA</strain>
    </source>
</reference>
<dbReference type="Pfam" id="PF05960">
    <property type="entry name" value="DUF885"/>
    <property type="match status" value="1"/>
</dbReference>
<keyword evidence="1" id="KW-0732">Signal</keyword>
<organism evidence="2 3">
    <name type="scientific">Alishewanella maricola</name>
    <dbReference type="NCBI Taxonomy" id="2795740"/>
    <lineage>
        <taxon>Bacteria</taxon>
        <taxon>Pseudomonadati</taxon>
        <taxon>Pseudomonadota</taxon>
        <taxon>Gammaproteobacteria</taxon>
        <taxon>Alteromonadales</taxon>
        <taxon>Alteromonadaceae</taxon>
        <taxon>Alishewanella</taxon>
    </lineage>
</organism>
<evidence type="ECO:0000256" key="1">
    <source>
        <dbReference type="SAM" id="SignalP"/>
    </source>
</evidence>
<keyword evidence="3" id="KW-1185">Reference proteome</keyword>
<proteinExistence type="predicted"/>
<name>A0ABS8C5Q6_9ALTE</name>
<gene>
    <name evidence="2" type="ORF">JAO78_010715</name>
</gene>
<protein>
    <submittedName>
        <fullName evidence="2">DUF885 domain-containing protein</fullName>
    </submittedName>
</protein>
<dbReference type="InterPro" id="IPR010281">
    <property type="entry name" value="DUF885"/>
</dbReference>
<accession>A0ABS8C5Q6</accession>
<dbReference type="PANTHER" id="PTHR33361:SF2">
    <property type="entry name" value="DUF885 DOMAIN-CONTAINING PROTEIN"/>
    <property type="match status" value="1"/>
</dbReference>
<comment type="caution">
    <text evidence="2">The sequence shown here is derived from an EMBL/GenBank/DDBJ whole genome shotgun (WGS) entry which is preliminary data.</text>
</comment>
<dbReference type="EMBL" id="JAEINI020000006">
    <property type="protein sequence ID" value="MCB5227285.1"/>
    <property type="molecule type" value="Genomic_DNA"/>
</dbReference>
<dbReference type="PANTHER" id="PTHR33361">
    <property type="entry name" value="GLR0591 PROTEIN"/>
    <property type="match status" value="1"/>
</dbReference>
<feature type="signal peptide" evidence="1">
    <location>
        <begin position="1"/>
        <end position="22"/>
    </location>
</feature>